<evidence type="ECO:0000313" key="2">
    <source>
        <dbReference type="EMBL" id="RKP07602.1"/>
    </source>
</evidence>
<sequence>MGALLFRHCGNGNACNRDITEYAPQLPSANNSSHSVRYVPKPAMGNRWLVSELIIVVFMLYFAVRFAFIVLVLCRTLDDWPVALMVLQSASWLLVFAACTYYVGSILSIIRTSHERSSASAPQMFCSAHPRLYAGCALLSLSILLLSTLNADSQRNGDREMELMYHCILLAVYGLGSASFGCMVYYNGRRLQKLARQRASVLEQFPQRVSWYLQSTAAHGGDGGARPLSIALPSPPSPALTRSGNAAALSPIQRFDRTRLHLSRSRVGALNQALGLACLAFGLLLLAYAAALESTVFWPWMSIVIDITIYLLPNLAFLTAVIAFGASFYKEKVLNRRRRRNRQSFAERYGTSNNTKNYAFSNRSSAFLASMDGNLIDDENADVLSAAMATLQAEVHLEPLADSGAEFSPLL</sequence>
<feature type="transmembrane region" description="Helical" evidence="1">
    <location>
        <begin position="269"/>
        <end position="291"/>
    </location>
</feature>
<dbReference type="OrthoDB" id="5596471at2759"/>
<evidence type="ECO:0000313" key="3">
    <source>
        <dbReference type="Proteomes" id="UP000271241"/>
    </source>
</evidence>
<evidence type="ECO:0000256" key="1">
    <source>
        <dbReference type="SAM" id="Phobius"/>
    </source>
</evidence>
<dbReference type="EMBL" id="KZ992696">
    <property type="protein sequence ID" value="RKP07602.1"/>
    <property type="molecule type" value="Genomic_DNA"/>
</dbReference>
<protein>
    <submittedName>
        <fullName evidence="2">Uncharacterized protein</fullName>
    </submittedName>
</protein>
<name>A0A4P9XP27_9FUNG</name>
<dbReference type="Proteomes" id="UP000271241">
    <property type="component" value="Unassembled WGS sequence"/>
</dbReference>
<gene>
    <name evidence="2" type="ORF">THASP1DRAFT_30583</name>
</gene>
<dbReference type="AlphaFoldDB" id="A0A4P9XP27"/>
<feature type="transmembrane region" description="Helical" evidence="1">
    <location>
        <begin position="131"/>
        <end position="151"/>
    </location>
</feature>
<proteinExistence type="predicted"/>
<keyword evidence="3" id="KW-1185">Reference proteome</keyword>
<organism evidence="2 3">
    <name type="scientific">Thamnocephalis sphaerospora</name>
    <dbReference type="NCBI Taxonomy" id="78915"/>
    <lineage>
        <taxon>Eukaryota</taxon>
        <taxon>Fungi</taxon>
        <taxon>Fungi incertae sedis</taxon>
        <taxon>Zoopagomycota</taxon>
        <taxon>Zoopagomycotina</taxon>
        <taxon>Zoopagomycetes</taxon>
        <taxon>Zoopagales</taxon>
        <taxon>Sigmoideomycetaceae</taxon>
        <taxon>Thamnocephalis</taxon>
    </lineage>
</organism>
<reference evidence="3" key="1">
    <citation type="journal article" date="2018" name="Nat. Microbiol.">
        <title>Leveraging single-cell genomics to expand the fungal tree of life.</title>
        <authorList>
            <person name="Ahrendt S.R."/>
            <person name="Quandt C.A."/>
            <person name="Ciobanu D."/>
            <person name="Clum A."/>
            <person name="Salamov A."/>
            <person name="Andreopoulos B."/>
            <person name="Cheng J.F."/>
            <person name="Woyke T."/>
            <person name="Pelin A."/>
            <person name="Henrissat B."/>
            <person name="Reynolds N.K."/>
            <person name="Benny G.L."/>
            <person name="Smith M.E."/>
            <person name="James T.Y."/>
            <person name="Grigoriev I.V."/>
        </authorList>
    </citation>
    <scope>NUCLEOTIDE SEQUENCE [LARGE SCALE GENOMIC DNA]</scope>
    <source>
        <strain evidence="3">RSA 1356</strain>
    </source>
</reference>
<keyword evidence="1" id="KW-1133">Transmembrane helix</keyword>
<accession>A0A4P9XP27</accession>
<feature type="transmembrane region" description="Helical" evidence="1">
    <location>
        <begin position="297"/>
        <end position="329"/>
    </location>
</feature>
<keyword evidence="1" id="KW-0472">Membrane</keyword>
<feature type="transmembrane region" description="Helical" evidence="1">
    <location>
        <begin position="92"/>
        <end position="110"/>
    </location>
</feature>
<keyword evidence="1" id="KW-0812">Transmembrane</keyword>
<feature type="transmembrane region" description="Helical" evidence="1">
    <location>
        <begin position="163"/>
        <end position="186"/>
    </location>
</feature>
<feature type="transmembrane region" description="Helical" evidence="1">
    <location>
        <begin position="48"/>
        <end position="72"/>
    </location>
</feature>